<comment type="caution">
    <text evidence="1">The sequence shown here is derived from an EMBL/GenBank/DDBJ whole genome shotgun (WGS) entry which is preliminary data.</text>
</comment>
<dbReference type="Proteomes" id="UP001187471">
    <property type="component" value="Unassembled WGS sequence"/>
</dbReference>
<evidence type="ECO:0000313" key="1">
    <source>
        <dbReference type="EMBL" id="KAK2995742.1"/>
    </source>
</evidence>
<gene>
    <name evidence="1" type="ORF">RJ640_025786</name>
</gene>
<keyword evidence="2" id="KW-1185">Reference proteome</keyword>
<dbReference type="AlphaFoldDB" id="A0AA88S475"/>
<reference evidence="1" key="1">
    <citation type="submission" date="2022-12" db="EMBL/GenBank/DDBJ databases">
        <title>Draft genome assemblies for two species of Escallonia (Escalloniales).</title>
        <authorList>
            <person name="Chanderbali A."/>
            <person name="Dervinis C."/>
            <person name="Anghel I."/>
            <person name="Soltis D."/>
            <person name="Soltis P."/>
            <person name="Zapata F."/>
        </authorList>
    </citation>
    <scope>NUCLEOTIDE SEQUENCE</scope>
    <source>
        <strain evidence="1">UCBG92.1500</strain>
        <tissue evidence="1">Leaf</tissue>
    </source>
</reference>
<proteinExistence type="predicted"/>
<protein>
    <submittedName>
        <fullName evidence="1">Uncharacterized protein</fullName>
    </submittedName>
</protein>
<dbReference type="EMBL" id="JAVXUO010000061">
    <property type="protein sequence ID" value="KAK2995742.1"/>
    <property type="molecule type" value="Genomic_DNA"/>
</dbReference>
<accession>A0AA88S475</accession>
<name>A0AA88S475_9ASTE</name>
<evidence type="ECO:0000313" key="2">
    <source>
        <dbReference type="Proteomes" id="UP001187471"/>
    </source>
</evidence>
<organism evidence="1 2">
    <name type="scientific">Escallonia rubra</name>
    <dbReference type="NCBI Taxonomy" id="112253"/>
    <lineage>
        <taxon>Eukaryota</taxon>
        <taxon>Viridiplantae</taxon>
        <taxon>Streptophyta</taxon>
        <taxon>Embryophyta</taxon>
        <taxon>Tracheophyta</taxon>
        <taxon>Spermatophyta</taxon>
        <taxon>Magnoliopsida</taxon>
        <taxon>eudicotyledons</taxon>
        <taxon>Gunneridae</taxon>
        <taxon>Pentapetalae</taxon>
        <taxon>asterids</taxon>
        <taxon>campanulids</taxon>
        <taxon>Escalloniales</taxon>
        <taxon>Escalloniaceae</taxon>
        <taxon>Escallonia</taxon>
    </lineage>
</organism>
<sequence length="144" mass="17057">MNLEKTVESQKSWTVIQRTKITYLLQHHHNTQYDKTLTLRFLNWVNFDRRPFFYLHYKCIYLHVITRFKLYNASQSLAENVAVYVCDKSGNLVFQCLKDSYDDCSSSWVLIGNHADAFCFVDIYDLYLIISKSIAKEALWLIPV</sequence>